<gene>
    <name evidence="2" type="ORF">ACH4F9_32880</name>
</gene>
<keyword evidence="1" id="KW-0812">Transmembrane</keyword>
<sequence length="163" mass="18065">MEWGTLAVAAVGAVFGIGATVVTDALRSRREREQRWADAKRVTYARFLAALAQAHSRMTVAAASGLAGSARVRAVHDAFLNDPQNTDPKAVLREVAITAPDHVHQVAESVYEQLRTARDVLESDTVTFEAPEYQRVIYAFFADLEVLQRLMRSDLQPPTDRRS</sequence>
<reference evidence="2 3" key="1">
    <citation type="submission" date="2024-10" db="EMBL/GenBank/DDBJ databases">
        <title>The Natural Products Discovery Center: Release of the First 8490 Sequenced Strains for Exploring Actinobacteria Biosynthetic Diversity.</title>
        <authorList>
            <person name="Kalkreuter E."/>
            <person name="Kautsar S.A."/>
            <person name="Yang D."/>
            <person name="Bader C.D."/>
            <person name="Teijaro C.N."/>
            <person name="Fluegel L."/>
            <person name="Davis C.M."/>
            <person name="Simpson J.R."/>
            <person name="Lauterbach L."/>
            <person name="Steele A.D."/>
            <person name="Gui C."/>
            <person name="Meng S."/>
            <person name="Li G."/>
            <person name="Viehrig K."/>
            <person name="Ye F."/>
            <person name="Su P."/>
            <person name="Kiefer A.F."/>
            <person name="Nichols A."/>
            <person name="Cepeda A.J."/>
            <person name="Yan W."/>
            <person name="Fan B."/>
            <person name="Jiang Y."/>
            <person name="Adhikari A."/>
            <person name="Zheng C.-J."/>
            <person name="Schuster L."/>
            <person name="Cowan T.M."/>
            <person name="Smanski M.J."/>
            <person name="Chevrette M.G."/>
            <person name="De Carvalho L.P.S."/>
            <person name="Shen B."/>
        </authorList>
    </citation>
    <scope>NUCLEOTIDE SEQUENCE [LARGE SCALE GENOMIC DNA]</scope>
    <source>
        <strain evidence="2 3">NPDC017990</strain>
    </source>
</reference>
<accession>A0ABW7QXR7</accession>
<comment type="caution">
    <text evidence="2">The sequence shown here is derived from an EMBL/GenBank/DDBJ whole genome shotgun (WGS) entry which is preliminary data.</text>
</comment>
<proteinExistence type="predicted"/>
<evidence type="ECO:0000313" key="3">
    <source>
        <dbReference type="Proteomes" id="UP001610818"/>
    </source>
</evidence>
<keyword evidence="1" id="KW-0472">Membrane</keyword>
<keyword evidence="1" id="KW-1133">Transmembrane helix</keyword>
<organism evidence="2 3">
    <name type="scientific">Streptomyces longisporoflavus</name>
    <dbReference type="NCBI Taxonomy" id="28044"/>
    <lineage>
        <taxon>Bacteria</taxon>
        <taxon>Bacillati</taxon>
        <taxon>Actinomycetota</taxon>
        <taxon>Actinomycetes</taxon>
        <taxon>Kitasatosporales</taxon>
        <taxon>Streptomycetaceae</taxon>
        <taxon>Streptomyces</taxon>
    </lineage>
</organism>
<protein>
    <recommendedName>
        <fullName evidence="4">Secreted protein</fullName>
    </recommendedName>
</protein>
<dbReference type="EMBL" id="JBIRGQ010000006">
    <property type="protein sequence ID" value="MFH8549809.1"/>
    <property type="molecule type" value="Genomic_DNA"/>
</dbReference>
<evidence type="ECO:0008006" key="4">
    <source>
        <dbReference type="Google" id="ProtNLM"/>
    </source>
</evidence>
<evidence type="ECO:0000313" key="2">
    <source>
        <dbReference type="EMBL" id="MFH8549809.1"/>
    </source>
</evidence>
<feature type="transmembrane region" description="Helical" evidence="1">
    <location>
        <begin position="6"/>
        <end position="26"/>
    </location>
</feature>
<evidence type="ECO:0000256" key="1">
    <source>
        <dbReference type="SAM" id="Phobius"/>
    </source>
</evidence>
<dbReference type="RefSeq" id="WP_397716173.1">
    <property type="nucleotide sequence ID" value="NZ_JBIRGN010000006.1"/>
</dbReference>
<name>A0ABW7QXR7_9ACTN</name>
<dbReference type="Proteomes" id="UP001610818">
    <property type="component" value="Unassembled WGS sequence"/>
</dbReference>
<keyword evidence="3" id="KW-1185">Reference proteome</keyword>